<comment type="similarity">
    <text evidence="2">Belongs to the CCC1 family.</text>
</comment>
<comment type="caution">
    <text evidence="7">The sequence shown here is derived from an EMBL/GenBank/DDBJ whole genome shotgun (WGS) entry which is preliminary data.</text>
</comment>
<name>A0A8H3R3C8_9GLOM</name>
<sequence length="289" mass="32830">MERIFDLLIFIDIEAEKYRIFSYANTTFERNIERYETVPNEEGAEGAEETERIIHRVEKRFNRSDIIRDIVNGLADGLTVPFALSAGLSSLGNRHLVILGCLAQLAASTISKVIGEWATSKAAEQHFWLERNNEILEVKNNIEAEIQEMIDAMQPYEIDAQALAPIIEKLSNDPEKFVDFRMKFESDIRKPDPARFLSSLIIGTSYFVSGLIPLIPYFFIRDSILGLYISSGVTFACFILFGYVKSLYAYPSKAIWGAMQSIFVGFFAAVSAYGFVLLVKHHDDLFEFM</sequence>
<dbReference type="EMBL" id="BLAL01000298">
    <property type="protein sequence ID" value="GET01363.1"/>
    <property type="molecule type" value="Genomic_DNA"/>
</dbReference>
<dbReference type="Pfam" id="PF01988">
    <property type="entry name" value="VIT1"/>
    <property type="match status" value="1"/>
</dbReference>
<reference evidence="7" key="1">
    <citation type="submission" date="2019-10" db="EMBL/GenBank/DDBJ databases">
        <title>Conservation and host-specific expression of non-tandemly repeated heterogenous ribosome RNA gene in arbuscular mycorrhizal fungi.</title>
        <authorList>
            <person name="Maeda T."/>
            <person name="Kobayashi Y."/>
            <person name="Nakagawa T."/>
            <person name="Ezawa T."/>
            <person name="Yamaguchi K."/>
            <person name="Bino T."/>
            <person name="Nishimoto Y."/>
            <person name="Shigenobu S."/>
            <person name="Kawaguchi M."/>
        </authorList>
    </citation>
    <scope>NUCLEOTIDE SEQUENCE</scope>
    <source>
        <strain evidence="7">HR1</strain>
    </source>
</reference>
<dbReference type="GO" id="GO:0005384">
    <property type="term" value="F:manganese ion transmembrane transporter activity"/>
    <property type="evidence" value="ECO:0007669"/>
    <property type="project" value="InterPro"/>
</dbReference>
<feature type="transmembrane region" description="Helical" evidence="6">
    <location>
        <begin position="256"/>
        <end position="279"/>
    </location>
</feature>
<protein>
    <submittedName>
        <fullName evidence="7">DUF125-domain-containing protein</fullName>
    </submittedName>
</protein>
<feature type="transmembrane region" description="Helical" evidence="6">
    <location>
        <begin position="225"/>
        <end position="244"/>
    </location>
</feature>
<evidence type="ECO:0000313" key="7">
    <source>
        <dbReference type="EMBL" id="GET01363.1"/>
    </source>
</evidence>
<evidence type="ECO:0000313" key="8">
    <source>
        <dbReference type="Proteomes" id="UP000615446"/>
    </source>
</evidence>
<evidence type="ECO:0000256" key="2">
    <source>
        <dbReference type="ARBA" id="ARBA00007049"/>
    </source>
</evidence>
<organism evidence="7 8">
    <name type="scientific">Rhizophagus clarus</name>
    <dbReference type="NCBI Taxonomy" id="94130"/>
    <lineage>
        <taxon>Eukaryota</taxon>
        <taxon>Fungi</taxon>
        <taxon>Fungi incertae sedis</taxon>
        <taxon>Mucoromycota</taxon>
        <taxon>Glomeromycotina</taxon>
        <taxon>Glomeromycetes</taxon>
        <taxon>Glomerales</taxon>
        <taxon>Glomeraceae</taxon>
        <taxon>Rhizophagus</taxon>
    </lineage>
</organism>
<dbReference type="GO" id="GO:0012505">
    <property type="term" value="C:endomembrane system"/>
    <property type="evidence" value="ECO:0007669"/>
    <property type="project" value="UniProtKB-SubCell"/>
</dbReference>
<gene>
    <name evidence="7" type="ORF">RCL2_002777400</name>
</gene>
<feature type="transmembrane region" description="Helical" evidence="6">
    <location>
        <begin position="196"/>
        <end position="219"/>
    </location>
</feature>
<dbReference type="PANTHER" id="PTHR31851">
    <property type="entry name" value="FE(2+)/MN(2+) TRANSPORTER PCL1"/>
    <property type="match status" value="1"/>
</dbReference>
<evidence type="ECO:0000256" key="6">
    <source>
        <dbReference type="SAM" id="Phobius"/>
    </source>
</evidence>
<dbReference type="AlphaFoldDB" id="A0A8H3R3C8"/>
<keyword evidence="3 6" id="KW-0812">Transmembrane</keyword>
<proteinExistence type="inferred from homology"/>
<dbReference type="Proteomes" id="UP000615446">
    <property type="component" value="Unassembled WGS sequence"/>
</dbReference>
<keyword evidence="5 6" id="KW-0472">Membrane</keyword>
<dbReference type="InterPro" id="IPR008217">
    <property type="entry name" value="Ccc1_fam"/>
</dbReference>
<evidence type="ECO:0000256" key="5">
    <source>
        <dbReference type="ARBA" id="ARBA00023136"/>
    </source>
</evidence>
<accession>A0A8H3R3C8</accession>
<comment type="subcellular location">
    <subcellularLocation>
        <location evidence="1">Endomembrane system</location>
        <topology evidence="1">Multi-pass membrane protein</topology>
    </subcellularLocation>
</comment>
<evidence type="ECO:0000256" key="4">
    <source>
        <dbReference type="ARBA" id="ARBA00022989"/>
    </source>
</evidence>
<dbReference type="OrthoDB" id="73465at2759"/>
<evidence type="ECO:0000256" key="3">
    <source>
        <dbReference type="ARBA" id="ARBA00022692"/>
    </source>
</evidence>
<evidence type="ECO:0000256" key="1">
    <source>
        <dbReference type="ARBA" id="ARBA00004127"/>
    </source>
</evidence>
<dbReference type="GO" id="GO:0030026">
    <property type="term" value="P:intracellular manganese ion homeostasis"/>
    <property type="evidence" value="ECO:0007669"/>
    <property type="project" value="InterPro"/>
</dbReference>
<keyword evidence="4 6" id="KW-1133">Transmembrane helix</keyword>